<reference evidence="7 8" key="1">
    <citation type="submission" date="2019-10" db="EMBL/GenBank/DDBJ databases">
        <title>Comparative genomic analysis of Providencia.</title>
        <authorList>
            <person name="Yuan C."/>
            <person name="Wei Y."/>
            <person name="Yin Z."/>
        </authorList>
    </citation>
    <scope>NUCLEOTIDE SEQUENCE [LARGE SCALE GENOMIC DNA]</scope>
    <source>
        <strain evidence="8">wls1934</strain>
    </source>
</reference>
<evidence type="ECO:0000259" key="5">
    <source>
        <dbReference type="PROSITE" id="PS51898"/>
    </source>
</evidence>
<dbReference type="PROSITE" id="PS51898">
    <property type="entry name" value="TYR_RECOMBINASE"/>
    <property type="match status" value="1"/>
</dbReference>
<evidence type="ECO:0000256" key="1">
    <source>
        <dbReference type="ARBA" id="ARBA00022908"/>
    </source>
</evidence>
<dbReference type="Proteomes" id="UP000449944">
    <property type="component" value="Unassembled WGS sequence"/>
</dbReference>
<dbReference type="InterPro" id="IPR011010">
    <property type="entry name" value="DNA_brk_join_enz"/>
</dbReference>
<comment type="caution">
    <text evidence="7">The sequence shown here is derived from an EMBL/GenBank/DDBJ whole genome shotgun (WGS) entry which is preliminary data.</text>
</comment>
<dbReference type="Gene3D" id="1.10.443.10">
    <property type="entry name" value="Intergrase catalytic core"/>
    <property type="match status" value="1"/>
</dbReference>
<organism evidence="7 8">
    <name type="scientific">Providencia alcalifaciens</name>
    <dbReference type="NCBI Taxonomy" id="126385"/>
    <lineage>
        <taxon>Bacteria</taxon>
        <taxon>Pseudomonadati</taxon>
        <taxon>Pseudomonadota</taxon>
        <taxon>Gammaproteobacteria</taxon>
        <taxon>Enterobacterales</taxon>
        <taxon>Morganellaceae</taxon>
        <taxon>Providencia</taxon>
    </lineage>
</organism>
<dbReference type="InterPro" id="IPR044068">
    <property type="entry name" value="CB"/>
</dbReference>
<dbReference type="GO" id="GO:0006310">
    <property type="term" value="P:DNA recombination"/>
    <property type="evidence" value="ECO:0007669"/>
    <property type="project" value="UniProtKB-KW"/>
</dbReference>
<dbReference type="SUPFAM" id="SSF56349">
    <property type="entry name" value="DNA breaking-rejoining enzymes"/>
    <property type="match status" value="1"/>
</dbReference>
<dbReference type="Pfam" id="PF12167">
    <property type="entry name" value="Arm-DNA-bind_2"/>
    <property type="match status" value="1"/>
</dbReference>
<keyword evidence="3" id="KW-0233">DNA recombination</keyword>
<dbReference type="GO" id="GO:0015074">
    <property type="term" value="P:DNA integration"/>
    <property type="evidence" value="ECO:0007669"/>
    <property type="project" value="UniProtKB-KW"/>
</dbReference>
<dbReference type="InterPro" id="IPR013762">
    <property type="entry name" value="Integrase-like_cat_sf"/>
</dbReference>
<dbReference type="CDD" id="cd01189">
    <property type="entry name" value="INT_ICEBs1_C_like"/>
    <property type="match status" value="1"/>
</dbReference>
<dbReference type="PROSITE" id="PS51900">
    <property type="entry name" value="CB"/>
    <property type="match status" value="1"/>
</dbReference>
<gene>
    <name evidence="7" type="ORF">GKR67_02065</name>
</gene>
<accession>A0AAW9V6J2</accession>
<feature type="domain" description="Tyr recombinase" evidence="5">
    <location>
        <begin position="200"/>
        <end position="412"/>
    </location>
</feature>
<evidence type="ECO:0000313" key="8">
    <source>
        <dbReference type="Proteomes" id="UP000449944"/>
    </source>
</evidence>
<feature type="domain" description="Core-binding (CB)" evidence="6">
    <location>
        <begin position="84"/>
        <end position="179"/>
    </location>
</feature>
<evidence type="ECO:0000313" key="7">
    <source>
        <dbReference type="EMBL" id="MTC33413.1"/>
    </source>
</evidence>
<evidence type="ECO:0000256" key="2">
    <source>
        <dbReference type="ARBA" id="ARBA00023125"/>
    </source>
</evidence>
<proteinExistence type="predicted"/>
<evidence type="ECO:0000256" key="4">
    <source>
        <dbReference type="PROSITE-ProRule" id="PRU01248"/>
    </source>
</evidence>
<name>A0AAW9V6J2_9GAMM</name>
<dbReference type="InterPro" id="IPR050090">
    <property type="entry name" value="Tyrosine_recombinase_XerCD"/>
</dbReference>
<dbReference type="PANTHER" id="PTHR30349:SF36">
    <property type="entry name" value="PROPHAGE INTEGRASE INTR-RELATED"/>
    <property type="match status" value="1"/>
</dbReference>
<dbReference type="InterPro" id="IPR002104">
    <property type="entry name" value="Integrase_catalytic"/>
</dbReference>
<dbReference type="InterPro" id="IPR010998">
    <property type="entry name" value="Integrase_recombinase_N"/>
</dbReference>
<dbReference type="GO" id="GO:0003677">
    <property type="term" value="F:DNA binding"/>
    <property type="evidence" value="ECO:0007669"/>
    <property type="project" value="UniProtKB-UniRule"/>
</dbReference>
<sequence length="432" mass="49887">MSKSIVYPTGVENHGGFLRIWFIYQGKRYREATGLPDTPKNRKQAGEIRQSVQYEIRSGIFDYYHRFPESKNAENFSTKTVKQITIKSMFDKWLELKQPEISLNTYNRYVCKLDTCAMILGEKKYIDSITQENLLYLRNELLTGNHRPARQRRVIKKGRTVATVNDYIVCVKGVLRFAYENGYIDKDPTSSVRKLKKSRTPPDPFNQDEFNRFIESCNTLQSKNLWTVAFYTGIRPGELSSLAWEDIDLDAGTITVRRNWTSAKQYTLPKTNAGTNRVIVLLEPAINALKAQIPLTYMRESVKVDVHLREFGKTRKDKCTFVFKPNINARGYTIKSDRYSTSTLGDMWDRTIKKAKIRHRNAYQTRHTYACWMLSAGANPSFLATQMGHSSAQMIFTVYGDWMPENNDDQVEMLNAKLSSNAPSMPHRLKVV</sequence>
<keyword evidence="1" id="KW-0229">DNA integration</keyword>
<dbReference type="Gene3D" id="1.10.150.130">
    <property type="match status" value="1"/>
</dbReference>
<dbReference type="PANTHER" id="PTHR30349">
    <property type="entry name" value="PHAGE INTEGRASE-RELATED"/>
    <property type="match status" value="1"/>
</dbReference>
<dbReference type="InterPro" id="IPR022000">
    <property type="entry name" value="Min27-like_integrase_DNA_bind"/>
</dbReference>
<keyword evidence="2 4" id="KW-0238">DNA-binding</keyword>
<evidence type="ECO:0000256" key="3">
    <source>
        <dbReference type="ARBA" id="ARBA00023172"/>
    </source>
</evidence>
<evidence type="ECO:0000259" key="6">
    <source>
        <dbReference type="PROSITE" id="PS51900"/>
    </source>
</evidence>
<dbReference type="EMBL" id="WLUB01000006">
    <property type="protein sequence ID" value="MTC33413.1"/>
    <property type="molecule type" value="Genomic_DNA"/>
</dbReference>
<protein>
    <submittedName>
        <fullName evidence="7">DUF3596 domain-containing protein</fullName>
    </submittedName>
</protein>
<dbReference type="Pfam" id="PF00589">
    <property type="entry name" value="Phage_integrase"/>
    <property type="match status" value="1"/>
</dbReference>
<dbReference type="AlphaFoldDB" id="A0AAW9V6J2"/>